<gene>
    <name evidence="1" type="ORF">WMSIL1_LOCUS8564</name>
</gene>
<dbReference type="Proteomes" id="UP000321570">
    <property type="component" value="Unassembled WGS sequence"/>
</dbReference>
<accession>A0A564YRM1</accession>
<dbReference type="AlphaFoldDB" id="A0A564YRM1"/>
<name>A0A564YRM1_HYMDI</name>
<sequence>MIHKPYLSCLNAPIDFPFFYNRLVSPKKYICAHVLTHSYPTTHPCQLPAPTLLAHPLSPSARSPPYLLLSHSFQTRCGFLDCILV</sequence>
<dbReference type="EMBL" id="CABIJS010000333">
    <property type="protein sequence ID" value="VUZ49865.1"/>
    <property type="molecule type" value="Genomic_DNA"/>
</dbReference>
<reference evidence="1 2" key="1">
    <citation type="submission" date="2019-07" db="EMBL/GenBank/DDBJ databases">
        <authorList>
            <person name="Jastrzebski P J."/>
            <person name="Paukszto L."/>
            <person name="Jastrzebski P J."/>
        </authorList>
    </citation>
    <scope>NUCLEOTIDE SEQUENCE [LARGE SCALE GENOMIC DNA]</scope>
    <source>
        <strain evidence="1 2">WMS-il1</strain>
    </source>
</reference>
<keyword evidence="2" id="KW-1185">Reference proteome</keyword>
<proteinExistence type="predicted"/>
<protein>
    <submittedName>
        <fullName evidence="1">Uncharacterized protein</fullName>
    </submittedName>
</protein>
<evidence type="ECO:0000313" key="2">
    <source>
        <dbReference type="Proteomes" id="UP000321570"/>
    </source>
</evidence>
<organism evidence="1 2">
    <name type="scientific">Hymenolepis diminuta</name>
    <name type="common">Rat tapeworm</name>
    <dbReference type="NCBI Taxonomy" id="6216"/>
    <lineage>
        <taxon>Eukaryota</taxon>
        <taxon>Metazoa</taxon>
        <taxon>Spiralia</taxon>
        <taxon>Lophotrochozoa</taxon>
        <taxon>Platyhelminthes</taxon>
        <taxon>Cestoda</taxon>
        <taxon>Eucestoda</taxon>
        <taxon>Cyclophyllidea</taxon>
        <taxon>Hymenolepididae</taxon>
        <taxon>Hymenolepis</taxon>
    </lineage>
</organism>
<evidence type="ECO:0000313" key="1">
    <source>
        <dbReference type="EMBL" id="VUZ49865.1"/>
    </source>
</evidence>